<gene>
    <name evidence="2" type="primary">HEX6_6</name>
    <name evidence="2" type="ORF">CFP56_023111</name>
</gene>
<accession>A0AAW0LYT1</accession>
<name>A0AAW0LYT1_QUESU</name>
<evidence type="ECO:0000313" key="2">
    <source>
        <dbReference type="EMBL" id="KAK7856447.1"/>
    </source>
</evidence>
<protein>
    <submittedName>
        <fullName evidence="2">Hexose carrier protein hex6</fullName>
    </submittedName>
</protein>
<reference evidence="2 3" key="1">
    <citation type="journal article" date="2018" name="Sci. Data">
        <title>The draft genome sequence of cork oak.</title>
        <authorList>
            <person name="Ramos A.M."/>
            <person name="Usie A."/>
            <person name="Barbosa P."/>
            <person name="Barros P.M."/>
            <person name="Capote T."/>
            <person name="Chaves I."/>
            <person name="Simoes F."/>
            <person name="Abreu I."/>
            <person name="Carrasquinho I."/>
            <person name="Faro C."/>
            <person name="Guimaraes J.B."/>
            <person name="Mendonca D."/>
            <person name="Nobrega F."/>
            <person name="Rodrigues L."/>
            <person name="Saibo N.J.M."/>
            <person name="Varela M.C."/>
            <person name="Egas C."/>
            <person name="Matos J."/>
            <person name="Miguel C.M."/>
            <person name="Oliveira M.M."/>
            <person name="Ricardo C.P."/>
            <person name="Goncalves S."/>
        </authorList>
    </citation>
    <scope>NUCLEOTIDE SEQUENCE [LARGE SCALE GENOMIC DNA]</scope>
    <source>
        <strain evidence="3">cv. HL8</strain>
    </source>
</reference>
<evidence type="ECO:0000313" key="3">
    <source>
        <dbReference type="Proteomes" id="UP000237347"/>
    </source>
</evidence>
<keyword evidence="1" id="KW-1133">Transmembrane helix</keyword>
<keyword evidence="1" id="KW-0812">Transmembrane</keyword>
<dbReference type="Proteomes" id="UP000237347">
    <property type="component" value="Unassembled WGS sequence"/>
</dbReference>
<evidence type="ECO:0000256" key="1">
    <source>
        <dbReference type="SAM" id="Phobius"/>
    </source>
</evidence>
<dbReference type="AlphaFoldDB" id="A0AAW0LYT1"/>
<keyword evidence="1" id="KW-0472">Membrane</keyword>
<keyword evidence="3" id="KW-1185">Reference proteome</keyword>
<organism evidence="2 3">
    <name type="scientific">Quercus suber</name>
    <name type="common">Cork oak</name>
    <dbReference type="NCBI Taxonomy" id="58331"/>
    <lineage>
        <taxon>Eukaryota</taxon>
        <taxon>Viridiplantae</taxon>
        <taxon>Streptophyta</taxon>
        <taxon>Embryophyta</taxon>
        <taxon>Tracheophyta</taxon>
        <taxon>Spermatophyta</taxon>
        <taxon>Magnoliopsida</taxon>
        <taxon>eudicotyledons</taxon>
        <taxon>Gunneridae</taxon>
        <taxon>Pentapetalae</taxon>
        <taxon>rosids</taxon>
        <taxon>fabids</taxon>
        <taxon>Fagales</taxon>
        <taxon>Fagaceae</taxon>
        <taxon>Quercus</taxon>
    </lineage>
</organism>
<feature type="transmembrane region" description="Helical" evidence="1">
    <location>
        <begin position="25"/>
        <end position="44"/>
    </location>
</feature>
<comment type="caution">
    <text evidence="2">The sequence shown here is derived from an EMBL/GenBank/DDBJ whole genome shotgun (WGS) entry which is preliminary data.</text>
</comment>
<feature type="transmembrane region" description="Helical" evidence="1">
    <location>
        <begin position="56"/>
        <end position="74"/>
    </location>
</feature>
<sequence>MFLSQLFWRTYAAQLGDHGGISKGYATLIIIFICIYVSGFAWSWGPLAWLVPMLKLFLPCFAISSLVFSSFLGMGDGDDCICVLVVAGD</sequence>
<dbReference type="EMBL" id="PKMF04000036">
    <property type="protein sequence ID" value="KAK7856447.1"/>
    <property type="molecule type" value="Genomic_DNA"/>
</dbReference>
<proteinExistence type="predicted"/>